<organism evidence="2 3">
    <name type="scientific">Symbiodinium pilosum</name>
    <name type="common">Dinoflagellate</name>
    <dbReference type="NCBI Taxonomy" id="2952"/>
    <lineage>
        <taxon>Eukaryota</taxon>
        <taxon>Sar</taxon>
        <taxon>Alveolata</taxon>
        <taxon>Dinophyceae</taxon>
        <taxon>Suessiales</taxon>
        <taxon>Symbiodiniaceae</taxon>
        <taxon>Symbiodinium</taxon>
    </lineage>
</organism>
<proteinExistence type="predicted"/>
<keyword evidence="3" id="KW-1185">Reference proteome</keyword>
<dbReference type="EMBL" id="CAJNIZ010045193">
    <property type="protein sequence ID" value="CAE7713020.1"/>
    <property type="molecule type" value="Genomic_DNA"/>
</dbReference>
<protein>
    <submittedName>
        <fullName evidence="2">Gnt1 protein</fullName>
    </submittedName>
</protein>
<sequence>MAMRGRRTLWIAVVGCVIWGLSPGSLSSQDPENWVAPGQRSTSPLARRAMGFADTTPESRKRKKPDLAQLEADHGDKATIVSKILKGQAAPTPEDMVRARYSACRLKDAVFMAKTEKDPMKKKMSNRVRAWALCFGTEKPDDFDTDAGDASKLRDLERLEIIQANGNEVEFKLHCKRGVLHERSVMEEDEKYGWIYSGESKMDAWE</sequence>
<accession>A0A812X3H4</accession>
<name>A0A812X3H4_SYMPI</name>
<keyword evidence="1" id="KW-0732">Signal</keyword>
<evidence type="ECO:0000313" key="3">
    <source>
        <dbReference type="Proteomes" id="UP000649617"/>
    </source>
</evidence>
<gene>
    <name evidence="2" type="primary">gnt1</name>
    <name evidence="2" type="ORF">SPIL2461_LOCUS20225</name>
</gene>
<evidence type="ECO:0000256" key="1">
    <source>
        <dbReference type="SAM" id="SignalP"/>
    </source>
</evidence>
<feature type="signal peptide" evidence="1">
    <location>
        <begin position="1"/>
        <end position="27"/>
    </location>
</feature>
<dbReference type="Proteomes" id="UP000649617">
    <property type="component" value="Unassembled WGS sequence"/>
</dbReference>
<evidence type="ECO:0000313" key="2">
    <source>
        <dbReference type="EMBL" id="CAE7713020.1"/>
    </source>
</evidence>
<reference evidence="2" key="1">
    <citation type="submission" date="2021-02" db="EMBL/GenBank/DDBJ databases">
        <authorList>
            <person name="Dougan E. K."/>
            <person name="Rhodes N."/>
            <person name="Thang M."/>
            <person name="Chan C."/>
        </authorList>
    </citation>
    <scope>NUCLEOTIDE SEQUENCE</scope>
</reference>
<feature type="chain" id="PRO_5033032428" evidence="1">
    <location>
        <begin position="28"/>
        <end position="206"/>
    </location>
</feature>
<comment type="caution">
    <text evidence="2">The sequence shown here is derived from an EMBL/GenBank/DDBJ whole genome shotgun (WGS) entry which is preliminary data.</text>
</comment>
<dbReference type="AlphaFoldDB" id="A0A812X3H4"/>
<dbReference type="OrthoDB" id="443147at2759"/>
<dbReference type="Gene3D" id="3.10.450.50">
    <property type="match status" value="1"/>
</dbReference>